<accession>A0A2W4CWZ0</accession>
<dbReference type="AlphaFoldDB" id="A0A2W4CWZ0"/>
<gene>
    <name evidence="1" type="ORF">CPY51_02590</name>
</gene>
<dbReference type="Pfam" id="PF08002">
    <property type="entry name" value="DUF1697"/>
    <property type="match status" value="1"/>
</dbReference>
<proteinExistence type="predicted"/>
<sequence>MPVYVALLRAVNVGGTGALPMAELKQLCEELGFAGVKTYIQSGNVLFRSDGAEARVRKLLEDALAKRMGKPPGVLLRSAVELQAVADGSPFPHAKPNYLLVTFLAEPPPEDALDKLSAPDGEEVSIAGREIYIHFPNGSGRSKLKLPALKAGTARNLNTVRKLAEMAREMEDEG</sequence>
<comment type="caution">
    <text evidence="1">The sequence shown here is derived from an EMBL/GenBank/DDBJ whole genome shotgun (WGS) entry which is preliminary data.</text>
</comment>
<dbReference type="OrthoDB" id="9806494at2"/>
<dbReference type="PANTHER" id="PTHR36439:SF1">
    <property type="entry name" value="DUF1697 DOMAIN-CONTAINING PROTEIN"/>
    <property type="match status" value="1"/>
</dbReference>
<name>A0A2W4CWZ0_9HYPH</name>
<evidence type="ECO:0000313" key="1">
    <source>
        <dbReference type="EMBL" id="PZM17137.1"/>
    </source>
</evidence>
<keyword evidence="2" id="KW-1185">Reference proteome</keyword>
<protein>
    <recommendedName>
        <fullName evidence="3">DUF1697 domain-containing protein</fullName>
    </recommendedName>
</protein>
<dbReference type="PIRSF" id="PIRSF008502">
    <property type="entry name" value="UCP008502"/>
    <property type="match status" value="1"/>
</dbReference>
<dbReference type="InterPro" id="IPR012545">
    <property type="entry name" value="DUF1697"/>
</dbReference>
<dbReference type="Proteomes" id="UP000248925">
    <property type="component" value="Unassembled WGS sequence"/>
</dbReference>
<organism evidence="1 2">
    <name type="scientific">Rhizobium tubonense</name>
    <dbReference type="NCBI Taxonomy" id="484088"/>
    <lineage>
        <taxon>Bacteria</taxon>
        <taxon>Pseudomonadati</taxon>
        <taxon>Pseudomonadota</taxon>
        <taxon>Alphaproteobacteria</taxon>
        <taxon>Hyphomicrobiales</taxon>
        <taxon>Rhizobiaceae</taxon>
        <taxon>Rhizobium/Agrobacterium group</taxon>
        <taxon>Rhizobium</taxon>
    </lineage>
</organism>
<dbReference type="EMBL" id="PCDP01000001">
    <property type="protein sequence ID" value="PZM17137.1"/>
    <property type="molecule type" value="Genomic_DNA"/>
</dbReference>
<dbReference type="PANTHER" id="PTHR36439">
    <property type="entry name" value="BLL4334 PROTEIN"/>
    <property type="match status" value="1"/>
</dbReference>
<dbReference type="SUPFAM" id="SSF160379">
    <property type="entry name" value="SP0830-like"/>
    <property type="match status" value="1"/>
</dbReference>
<dbReference type="RefSeq" id="WP_111158464.1">
    <property type="nucleotide sequence ID" value="NZ_PCDP01000001.1"/>
</dbReference>
<evidence type="ECO:0008006" key="3">
    <source>
        <dbReference type="Google" id="ProtNLM"/>
    </source>
</evidence>
<dbReference type="Gene3D" id="3.30.70.1280">
    <property type="entry name" value="SP0830-like domains"/>
    <property type="match status" value="1"/>
</dbReference>
<reference evidence="1 2" key="1">
    <citation type="journal article" date="2018" name="Sci. Rep.">
        <title>Rhizobium tumorigenes sp. nov., a novel plant tumorigenic bacterium isolated from cane gall tumors on thornless blackberry.</title>
        <authorList>
            <person name="Kuzmanovi N."/>
            <person name="Smalla K."/>
            <person name="Gronow S."/>
            <person name="PuBawska J."/>
        </authorList>
    </citation>
    <scope>NUCLEOTIDE SEQUENCE [LARGE SCALE GENOMIC DNA]</scope>
    <source>
        <strain evidence="1 2">CCBAU 85046</strain>
    </source>
</reference>
<evidence type="ECO:0000313" key="2">
    <source>
        <dbReference type="Proteomes" id="UP000248925"/>
    </source>
</evidence>